<accession>A0AAV2MC65</accession>
<keyword evidence="3" id="KW-1185">Reference proteome</keyword>
<protein>
    <submittedName>
        <fullName evidence="2">Uncharacterized protein</fullName>
    </submittedName>
</protein>
<feature type="region of interest" description="Disordered" evidence="1">
    <location>
        <begin position="86"/>
        <end position="128"/>
    </location>
</feature>
<reference evidence="2 3" key="1">
    <citation type="submission" date="2024-04" db="EMBL/GenBank/DDBJ databases">
        <authorList>
            <person name="Waldvogel A.-M."/>
            <person name="Schoenle A."/>
        </authorList>
    </citation>
    <scope>NUCLEOTIDE SEQUENCE [LARGE SCALE GENOMIC DNA]</scope>
</reference>
<evidence type="ECO:0000313" key="2">
    <source>
        <dbReference type="EMBL" id="CAL1610958.1"/>
    </source>
</evidence>
<dbReference type="Proteomes" id="UP001497482">
    <property type="component" value="Chromosome 7"/>
</dbReference>
<dbReference type="EMBL" id="OZ035829">
    <property type="protein sequence ID" value="CAL1610958.1"/>
    <property type="molecule type" value="Genomic_DNA"/>
</dbReference>
<organism evidence="2 3">
    <name type="scientific">Knipowitschia caucasica</name>
    <name type="common">Caucasian dwarf goby</name>
    <name type="synonym">Pomatoschistus caucasicus</name>
    <dbReference type="NCBI Taxonomy" id="637954"/>
    <lineage>
        <taxon>Eukaryota</taxon>
        <taxon>Metazoa</taxon>
        <taxon>Chordata</taxon>
        <taxon>Craniata</taxon>
        <taxon>Vertebrata</taxon>
        <taxon>Euteleostomi</taxon>
        <taxon>Actinopterygii</taxon>
        <taxon>Neopterygii</taxon>
        <taxon>Teleostei</taxon>
        <taxon>Neoteleostei</taxon>
        <taxon>Acanthomorphata</taxon>
        <taxon>Gobiaria</taxon>
        <taxon>Gobiiformes</taxon>
        <taxon>Gobioidei</taxon>
        <taxon>Gobiidae</taxon>
        <taxon>Gobiinae</taxon>
        <taxon>Knipowitschia</taxon>
    </lineage>
</organism>
<proteinExistence type="predicted"/>
<evidence type="ECO:0000256" key="1">
    <source>
        <dbReference type="SAM" id="MobiDB-lite"/>
    </source>
</evidence>
<sequence>MHPSLSLSLDAALQGGVPGGPDLYTFVTSAAGHMMRTLQKPRKNRPTKRQVNHRRFLHNMIQRKFADIEAGNHRLASALYFNVDQKMPDSPEPAPDALEKEQDLTDSLNSPMEKKMHQPTSKPKNVHGCLLFVPK</sequence>
<evidence type="ECO:0000313" key="3">
    <source>
        <dbReference type="Proteomes" id="UP001497482"/>
    </source>
</evidence>
<gene>
    <name evidence="2" type="ORF">KC01_LOCUS37466</name>
</gene>
<name>A0AAV2MC65_KNICA</name>
<dbReference type="AlphaFoldDB" id="A0AAV2MC65"/>